<dbReference type="InterPro" id="IPR036365">
    <property type="entry name" value="PGBD-like_sf"/>
</dbReference>
<dbReference type="Pfam" id="PF00656">
    <property type="entry name" value="Peptidase_C14"/>
    <property type="match status" value="1"/>
</dbReference>
<accession>A0ABT2YYX5</accession>
<gene>
    <name evidence="5" type="ORF">OE647_04305</name>
</gene>
<dbReference type="InterPro" id="IPR029030">
    <property type="entry name" value="Caspase-like_dom_sf"/>
</dbReference>
<dbReference type="InterPro" id="IPR002477">
    <property type="entry name" value="Peptidoglycan-bd-like"/>
</dbReference>
<name>A0ABT2YYX5_9RHOB</name>
<dbReference type="InterPro" id="IPR036366">
    <property type="entry name" value="PGBDSf"/>
</dbReference>
<evidence type="ECO:0000313" key="5">
    <source>
        <dbReference type="EMBL" id="MCV2863962.1"/>
    </source>
</evidence>
<dbReference type="Pfam" id="PF01471">
    <property type="entry name" value="PG_binding_1"/>
    <property type="match status" value="2"/>
</dbReference>
<feature type="signal peptide" evidence="2">
    <location>
        <begin position="1"/>
        <end position="20"/>
    </location>
</feature>
<dbReference type="Gene3D" id="3.40.50.1460">
    <property type="match status" value="1"/>
</dbReference>
<evidence type="ECO:0000313" key="6">
    <source>
        <dbReference type="Proteomes" id="UP001652503"/>
    </source>
</evidence>
<proteinExistence type="predicted"/>
<dbReference type="EMBL" id="JAOWLA010000003">
    <property type="protein sequence ID" value="MCV2863962.1"/>
    <property type="molecule type" value="Genomic_DNA"/>
</dbReference>
<dbReference type="Proteomes" id="UP001652503">
    <property type="component" value="Unassembled WGS sequence"/>
</dbReference>
<comment type="caution">
    <text evidence="5">The sequence shown here is derived from an EMBL/GenBank/DDBJ whole genome shotgun (WGS) entry which is preliminary data.</text>
</comment>
<reference evidence="5 6" key="1">
    <citation type="submission" date="2022-10" db="EMBL/GenBank/DDBJ databases">
        <title>Defluviimonas sp. nov., isolated from ocean surface water.</title>
        <authorList>
            <person name="He W."/>
            <person name="Wang L."/>
            <person name="Zhang D.-F."/>
        </authorList>
    </citation>
    <scope>NUCLEOTIDE SEQUENCE [LARGE SCALE GENOMIC DNA]</scope>
    <source>
        <strain evidence="5 6">WL0075</strain>
    </source>
</reference>
<feature type="chain" id="PRO_5047451168" evidence="2">
    <location>
        <begin position="21"/>
        <end position="542"/>
    </location>
</feature>
<dbReference type="SUPFAM" id="SSF47090">
    <property type="entry name" value="PGBD-like"/>
    <property type="match status" value="2"/>
</dbReference>
<keyword evidence="6" id="KW-1185">Reference proteome</keyword>
<evidence type="ECO:0000259" key="4">
    <source>
        <dbReference type="Pfam" id="PF01471"/>
    </source>
</evidence>
<evidence type="ECO:0000259" key="3">
    <source>
        <dbReference type="Pfam" id="PF00656"/>
    </source>
</evidence>
<dbReference type="InterPro" id="IPR011600">
    <property type="entry name" value="Pept_C14_caspase"/>
</dbReference>
<keyword evidence="1" id="KW-0175">Coiled coil</keyword>
<feature type="domain" description="Peptidoglycan binding-like" evidence="4">
    <location>
        <begin position="486"/>
        <end position="532"/>
    </location>
</feature>
<feature type="coiled-coil region" evidence="1">
    <location>
        <begin position="336"/>
        <end position="370"/>
    </location>
</feature>
<dbReference type="SUPFAM" id="SSF52129">
    <property type="entry name" value="Caspase-like"/>
    <property type="match status" value="1"/>
</dbReference>
<organism evidence="5 6">
    <name type="scientific">Albidovulum sediminicola</name>
    <dbReference type="NCBI Taxonomy" id="2984331"/>
    <lineage>
        <taxon>Bacteria</taxon>
        <taxon>Pseudomonadati</taxon>
        <taxon>Pseudomonadota</taxon>
        <taxon>Alphaproteobacteria</taxon>
        <taxon>Rhodobacterales</taxon>
        <taxon>Paracoccaceae</taxon>
        <taxon>Albidovulum</taxon>
    </lineage>
</organism>
<sequence length="542" mass="57758">MLTRVPLAAAALLAAWPAWARDVALVIGNENYRRAPDISSAEDVADAGAALEAAGFTLHEGRDLDAAGLRRVLAEFHADAGDADRLVILAAGHFAHAGAQGWLLGTEADKPALGSADAMGLPVATLLAIAAERPGAAIVLLGTEPQPMALGRRLEGGLGAEPAPQGVTVITGDAGTLAEYVTDVLTQPGQSQAALAAQAEGLSVTGFLGDGAPFLPLPDMARTETGTGEQAAWDVVRKLDTIPAYEGFLRQYPSGLHAAEARAAIDAIKAQPLLQAQKTEEALGLSRDQRREIQRNLSLLDVDPRGIDGLFGPGSRRAIAAWQKANRIEATGYLDADQLTRLQAQADRRAAELEAEARARQAELERQDRLYWDQTGAAGDEAGLRAYLKRYPDGLFAELAQERLAIFEEERRRAAEGADRQAWDQAAAADTAEAYRDYLRAFPNGVFAEDAKAALEATESANASEAERAQAEAAENALGLNAFFRQAIEKRLASLGLKPGRVDGTFDEDTRRAIRRYQEARGMEVTGYLTQAAVVRLLAEGL</sequence>
<feature type="domain" description="Peptidoglycan binding-like" evidence="4">
    <location>
        <begin position="287"/>
        <end position="342"/>
    </location>
</feature>
<evidence type="ECO:0000256" key="1">
    <source>
        <dbReference type="SAM" id="Coils"/>
    </source>
</evidence>
<keyword evidence="2" id="KW-0732">Signal</keyword>
<protein>
    <submittedName>
        <fullName evidence="5">Peptidoglycan-binding protein</fullName>
    </submittedName>
</protein>
<dbReference type="Gene3D" id="1.10.101.10">
    <property type="entry name" value="PGBD-like superfamily/PGBD"/>
    <property type="match status" value="2"/>
</dbReference>
<feature type="domain" description="Peptidase C14 caspase" evidence="3">
    <location>
        <begin position="22"/>
        <end position="93"/>
    </location>
</feature>
<evidence type="ECO:0000256" key="2">
    <source>
        <dbReference type="SAM" id="SignalP"/>
    </source>
</evidence>
<dbReference type="RefSeq" id="WP_263720430.1">
    <property type="nucleotide sequence ID" value="NZ_JAOWLA010000003.1"/>
</dbReference>